<dbReference type="OrthoDB" id="10520408at2759"/>
<dbReference type="AlphaFoldDB" id="A0A4U8UVW4"/>
<keyword evidence="2" id="KW-1185">Reference proteome</keyword>
<dbReference type="EMBL" id="AZBU02000001">
    <property type="protein sequence ID" value="TMS36929.1"/>
    <property type="molecule type" value="Genomic_DNA"/>
</dbReference>
<evidence type="ECO:0000313" key="1">
    <source>
        <dbReference type="EMBL" id="TMS36929.1"/>
    </source>
</evidence>
<accession>A0A4U8UVW4</accession>
<organism evidence="1 2">
    <name type="scientific">Steinernema carpocapsae</name>
    <name type="common">Entomopathogenic nematode</name>
    <dbReference type="NCBI Taxonomy" id="34508"/>
    <lineage>
        <taxon>Eukaryota</taxon>
        <taxon>Metazoa</taxon>
        <taxon>Ecdysozoa</taxon>
        <taxon>Nematoda</taxon>
        <taxon>Chromadorea</taxon>
        <taxon>Rhabditida</taxon>
        <taxon>Tylenchina</taxon>
        <taxon>Panagrolaimomorpha</taxon>
        <taxon>Strongyloidoidea</taxon>
        <taxon>Steinernematidae</taxon>
        <taxon>Steinernema</taxon>
    </lineage>
</organism>
<reference evidence="1 2" key="2">
    <citation type="journal article" date="2019" name="G3 (Bethesda)">
        <title>Hybrid Assembly of the Genome of the Entomopathogenic Nematode Steinernema carpocapsae Identifies the X-Chromosome.</title>
        <authorList>
            <person name="Serra L."/>
            <person name="Macchietto M."/>
            <person name="Macias-Munoz A."/>
            <person name="McGill C.J."/>
            <person name="Rodriguez I.M."/>
            <person name="Rodriguez B."/>
            <person name="Murad R."/>
            <person name="Mortazavi A."/>
        </authorList>
    </citation>
    <scope>NUCLEOTIDE SEQUENCE [LARGE SCALE GENOMIC DNA]</scope>
    <source>
        <strain evidence="1 2">ALL</strain>
    </source>
</reference>
<gene>
    <name evidence="1" type="ORF">L596_003983</name>
</gene>
<name>A0A4U8UVW4_STECR</name>
<sequence>MARAKRSLSLWNEVGALAISGNFRHCCKFPAFQSSQQNSVSDLRHRVRRPVSLLDVSETILEKPRKRLVFDALTGDVFLQGRRKLARALYDAFEQTRLPERRERPETFTEDKRPLMFESRSNFDVLVGGGLG</sequence>
<dbReference type="Proteomes" id="UP000298663">
    <property type="component" value="Chromosome X"/>
</dbReference>
<proteinExistence type="predicted"/>
<reference evidence="1 2" key="1">
    <citation type="journal article" date="2015" name="Genome Biol.">
        <title>Comparative genomics of Steinernema reveals deeply conserved gene regulatory networks.</title>
        <authorList>
            <person name="Dillman A.R."/>
            <person name="Macchietto M."/>
            <person name="Porter C.F."/>
            <person name="Rogers A."/>
            <person name="Williams B."/>
            <person name="Antoshechkin I."/>
            <person name="Lee M.M."/>
            <person name="Goodwin Z."/>
            <person name="Lu X."/>
            <person name="Lewis E.E."/>
            <person name="Goodrich-Blair H."/>
            <person name="Stock S.P."/>
            <person name="Adams B.J."/>
            <person name="Sternberg P.W."/>
            <person name="Mortazavi A."/>
        </authorList>
    </citation>
    <scope>NUCLEOTIDE SEQUENCE [LARGE SCALE GENOMIC DNA]</scope>
    <source>
        <strain evidence="1 2">ALL</strain>
    </source>
</reference>
<protein>
    <submittedName>
        <fullName evidence="1">Uncharacterized protein</fullName>
    </submittedName>
</protein>
<dbReference type="EMBL" id="CM016762">
    <property type="protein sequence ID" value="TMS36929.1"/>
    <property type="molecule type" value="Genomic_DNA"/>
</dbReference>
<comment type="caution">
    <text evidence="1">The sequence shown here is derived from an EMBL/GenBank/DDBJ whole genome shotgun (WGS) entry which is preliminary data.</text>
</comment>
<evidence type="ECO:0000313" key="2">
    <source>
        <dbReference type="Proteomes" id="UP000298663"/>
    </source>
</evidence>